<feature type="domain" description="Peptidase S33 tripeptidyl aminopeptidase-like C-terminal" evidence="5">
    <location>
        <begin position="373"/>
        <end position="474"/>
    </location>
</feature>
<dbReference type="Proteomes" id="UP000549616">
    <property type="component" value="Unassembled WGS sequence"/>
</dbReference>
<dbReference type="InterPro" id="IPR029058">
    <property type="entry name" value="AB_hydrolase_fold"/>
</dbReference>
<keyword evidence="2 4" id="KW-0732">Signal</keyword>
<organism evidence="6 7">
    <name type="scientific">Amycolatopsis endophytica</name>
    <dbReference type="NCBI Taxonomy" id="860233"/>
    <lineage>
        <taxon>Bacteria</taxon>
        <taxon>Bacillati</taxon>
        <taxon>Actinomycetota</taxon>
        <taxon>Actinomycetes</taxon>
        <taxon>Pseudonocardiales</taxon>
        <taxon>Pseudonocardiaceae</taxon>
        <taxon>Amycolatopsis</taxon>
    </lineage>
</organism>
<accession>A0A853B1X4</accession>
<keyword evidence="3" id="KW-0378">Hydrolase</keyword>
<evidence type="ECO:0000259" key="5">
    <source>
        <dbReference type="Pfam" id="PF08386"/>
    </source>
</evidence>
<dbReference type="Gene3D" id="3.40.50.1820">
    <property type="entry name" value="alpha/beta hydrolase"/>
    <property type="match status" value="1"/>
</dbReference>
<dbReference type="PANTHER" id="PTHR43248:SF29">
    <property type="entry name" value="TRIPEPTIDYL AMINOPEPTIDASE"/>
    <property type="match status" value="1"/>
</dbReference>
<evidence type="ECO:0000313" key="6">
    <source>
        <dbReference type="EMBL" id="NYI88852.1"/>
    </source>
</evidence>
<comment type="caution">
    <text evidence="6">The sequence shown here is derived from an EMBL/GenBank/DDBJ whole genome shotgun (WGS) entry which is preliminary data.</text>
</comment>
<evidence type="ECO:0000256" key="2">
    <source>
        <dbReference type="ARBA" id="ARBA00022729"/>
    </source>
</evidence>
<evidence type="ECO:0000256" key="1">
    <source>
        <dbReference type="ARBA" id="ARBA00010088"/>
    </source>
</evidence>
<dbReference type="InterPro" id="IPR013595">
    <property type="entry name" value="Pept_S33_TAP-like_C"/>
</dbReference>
<evidence type="ECO:0000313" key="7">
    <source>
        <dbReference type="Proteomes" id="UP000549616"/>
    </source>
</evidence>
<dbReference type="GO" id="GO:0016787">
    <property type="term" value="F:hydrolase activity"/>
    <property type="evidence" value="ECO:0007669"/>
    <property type="project" value="UniProtKB-KW"/>
</dbReference>
<sequence>MRRILTTALAVLAVAGAAAAPAGAAEPAPLQWGACPSPQEAALQCAKVPVPLDYRNPDGPRIEIGISRLASKNPAKRRGVLLINPGGPGLPGTPIPALLPYPQELRDSYDLIGIDPRGVGQSAPVTCNLTPEEGAVAANPPYPHSSADVAKQAEVAKTIANQCHGSKTAATLPFMTTANTARDMDRIRAALGEKKASYYGTSYGTYLGAVYTTLFPDTTDRVVLDSSLPPEGYTVDALRDQALGFQIRFPDFAGLAAANPAKYQLGSTPAQVTAKYFDLAARLDKTPVQGYDGTAFRAVTAGYIRTESTLGMLAELWHNLDTNQPTGDPEGTGAPYSDNFPAAYLAVACGDSRWPTSVRTYQRNVAADRLRYPMYGAFTANIRPCAFWPAPAEPKVRITGRGPANVLIVQNLRDPATPLPGALRMRAALGGRAEMVTIDQGGHTAYLEGPNKCGNDTVTDYLVTGDRTAHGAFCPAEPA</sequence>
<dbReference type="SUPFAM" id="SSF53474">
    <property type="entry name" value="alpha/beta-Hydrolases"/>
    <property type="match status" value="1"/>
</dbReference>
<reference evidence="6 7" key="1">
    <citation type="submission" date="2020-07" db="EMBL/GenBank/DDBJ databases">
        <title>Sequencing the genomes of 1000 actinobacteria strains.</title>
        <authorList>
            <person name="Klenk H.-P."/>
        </authorList>
    </citation>
    <scope>NUCLEOTIDE SEQUENCE [LARGE SCALE GENOMIC DNA]</scope>
    <source>
        <strain evidence="6 7">DSM 104006</strain>
    </source>
</reference>
<gene>
    <name evidence="6" type="ORF">HNR02_002175</name>
</gene>
<dbReference type="AlphaFoldDB" id="A0A853B1X4"/>
<proteinExistence type="inferred from homology"/>
<evidence type="ECO:0000256" key="4">
    <source>
        <dbReference type="SAM" id="SignalP"/>
    </source>
</evidence>
<evidence type="ECO:0000256" key="3">
    <source>
        <dbReference type="ARBA" id="ARBA00022801"/>
    </source>
</evidence>
<dbReference type="EMBL" id="JACCFK010000001">
    <property type="protein sequence ID" value="NYI88852.1"/>
    <property type="molecule type" value="Genomic_DNA"/>
</dbReference>
<dbReference type="PANTHER" id="PTHR43248">
    <property type="entry name" value="2-SUCCINYL-6-HYDROXY-2,4-CYCLOHEXADIENE-1-CARBOXYLATE SYNTHASE"/>
    <property type="match status" value="1"/>
</dbReference>
<dbReference type="InterPro" id="IPR051601">
    <property type="entry name" value="Serine_prot/Carboxylest_S33"/>
</dbReference>
<feature type="chain" id="PRO_5032729690" evidence="4">
    <location>
        <begin position="25"/>
        <end position="479"/>
    </location>
</feature>
<feature type="signal peptide" evidence="4">
    <location>
        <begin position="1"/>
        <end position="24"/>
    </location>
</feature>
<dbReference type="RefSeq" id="WP_179773030.1">
    <property type="nucleotide sequence ID" value="NZ_JACCFK010000001.1"/>
</dbReference>
<keyword evidence="7" id="KW-1185">Reference proteome</keyword>
<name>A0A853B1X4_9PSEU</name>
<protein>
    <submittedName>
        <fullName evidence="6">Pimeloyl-ACP methyl ester carboxylesterase</fullName>
    </submittedName>
</protein>
<dbReference type="Pfam" id="PF08386">
    <property type="entry name" value="Abhydrolase_4"/>
    <property type="match status" value="1"/>
</dbReference>
<comment type="similarity">
    <text evidence="1">Belongs to the peptidase S33 family.</text>
</comment>